<organism evidence="2 3">
    <name type="scientific">Lasiosphaeria ovina</name>
    <dbReference type="NCBI Taxonomy" id="92902"/>
    <lineage>
        <taxon>Eukaryota</taxon>
        <taxon>Fungi</taxon>
        <taxon>Dikarya</taxon>
        <taxon>Ascomycota</taxon>
        <taxon>Pezizomycotina</taxon>
        <taxon>Sordariomycetes</taxon>
        <taxon>Sordariomycetidae</taxon>
        <taxon>Sordariales</taxon>
        <taxon>Lasiosphaeriaceae</taxon>
        <taxon>Lasiosphaeria</taxon>
    </lineage>
</organism>
<comment type="caution">
    <text evidence="2">The sequence shown here is derived from an EMBL/GenBank/DDBJ whole genome shotgun (WGS) entry which is preliminary data.</text>
</comment>
<keyword evidence="1" id="KW-0472">Membrane</keyword>
<dbReference type="AlphaFoldDB" id="A0AAE0JYT8"/>
<dbReference type="EMBL" id="JAULSN010000008">
    <property type="protein sequence ID" value="KAK3366166.1"/>
    <property type="molecule type" value="Genomic_DNA"/>
</dbReference>
<evidence type="ECO:0000313" key="3">
    <source>
        <dbReference type="Proteomes" id="UP001287356"/>
    </source>
</evidence>
<sequence>LIYGIGPSGFGKGHLEAQLARSHVWGVGFCLPSLCFFIQTLSLFILNPKPRPWPLSCTARRP</sequence>
<evidence type="ECO:0000256" key="1">
    <source>
        <dbReference type="SAM" id="Phobius"/>
    </source>
</evidence>
<keyword evidence="1" id="KW-1133">Transmembrane helix</keyword>
<proteinExistence type="predicted"/>
<keyword evidence="1" id="KW-0812">Transmembrane</keyword>
<gene>
    <name evidence="2" type="ORF">B0T24DRAFT_670280</name>
</gene>
<protein>
    <submittedName>
        <fullName evidence="2">Uncharacterized protein</fullName>
    </submittedName>
</protein>
<feature type="transmembrane region" description="Helical" evidence="1">
    <location>
        <begin position="24"/>
        <end position="46"/>
    </location>
</feature>
<evidence type="ECO:0000313" key="2">
    <source>
        <dbReference type="EMBL" id="KAK3366166.1"/>
    </source>
</evidence>
<dbReference type="Proteomes" id="UP001287356">
    <property type="component" value="Unassembled WGS sequence"/>
</dbReference>
<keyword evidence="3" id="KW-1185">Reference proteome</keyword>
<feature type="non-terminal residue" evidence="2">
    <location>
        <position position="1"/>
    </location>
</feature>
<accession>A0AAE0JYT8</accession>
<reference evidence="2" key="1">
    <citation type="journal article" date="2023" name="Mol. Phylogenet. Evol.">
        <title>Genome-scale phylogeny and comparative genomics of the fungal order Sordariales.</title>
        <authorList>
            <person name="Hensen N."/>
            <person name="Bonometti L."/>
            <person name="Westerberg I."/>
            <person name="Brannstrom I.O."/>
            <person name="Guillou S."/>
            <person name="Cros-Aarteil S."/>
            <person name="Calhoun S."/>
            <person name="Haridas S."/>
            <person name="Kuo A."/>
            <person name="Mondo S."/>
            <person name="Pangilinan J."/>
            <person name="Riley R."/>
            <person name="LaButti K."/>
            <person name="Andreopoulos B."/>
            <person name="Lipzen A."/>
            <person name="Chen C."/>
            <person name="Yan M."/>
            <person name="Daum C."/>
            <person name="Ng V."/>
            <person name="Clum A."/>
            <person name="Steindorff A."/>
            <person name="Ohm R.A."/>
            <person name="Martin F."/>
            <person name="Silar P."/>
            <person name="Natvig D.O."/>
            <person name="Lalanne C."/>
            <person name="Gautier V."/>
            <person name="Ament-Velasquez S.L."/>
            <person name="Kruys A."/>
            <person name="Hutchinson M.I."/>
            <person name="Powell A.J."/>
            <person name="Barry K."/>
            <person name="Miller A.N."/>
            <person name="Grigoriev I.V."/>
            <person name="Debuchy R."/>
            <person name="Gladieux P."/>
            <person name="Hiltunen Thoren M."/>
            <person name="Johannesson H."/>
        </authorList>
    </citation>
    <scope>NUCLEOTIDE SEQUENCE</scope>
    <source>
        <strain evidence="2">CBS 958.72</strain>
    </source>
</reference>
<name>A0AAE0JYT8_9PEZI</name>
<reference evidence="2" key="2">
    <citation type="submission" date="2023-06" db="EMBL/GenBank/DDBJ databases">
        <authorList>
            <consortium name="Lawrence Berkeley National Laboratory"/>
            <person name="Haridas S."/>
            <person name="Hensen N."/>
            <person name="Bonometti L."/>
            <person name="Westerberg I."/>
            <person name="Brannstrom I.O."/>
            <person name="Guillou S."/>
            <person name="Cros-Aarteil S."/>
            <person name="Calhoun S."/>
            <person name="Kuo A."/>
            <person name="Mondo S."/>
            <person name="Pangilinan J."/>
            <person name="Riley R."/>
            <person name="Labutti K."/>
            <person name="Andreopoulos B."/>
            <person name="Lipzen A."/>
            <person name="Chen C."/>
            <person name="Yanf M."/>
            <person name="Daum C."/>
            <person name="Ng V."/>
            <person name="Clum A."/>
            <person name="Steindorff A."/>
            <person name="Ohm R."/>
            <person name="Martin F."/>
            <person name="Silar P."/>
            <person name="Natvig D."/>
            <person name="Lalanne C."/>
            <person name="Gautier V."/>
            <person name="Ament-Velasquez S.L."/>
            <person name="Kruys A."/>
            <person name="Hutchinson M.I."/>
            <person name="Powell A.J."/>
            <person name="Barry K."/>
            <person name="Miller A.N."/>
            <person name="Grigoriev I.V."/>
            <person name="Debuchy R."/>
            <person name="Gladieux P."/>
            <person name="Thoren M.H."/>
            <person name="Johannesson H."/>
        </authorList>
    </citation>
    <scope>NUCLEOTIDE SEQUENCE</scope>
    <source>
        <strain evidence="2">CBS 958.72</strain>
    </source>
</reference>